<keyword evidence="2" id="KW-1185">Reference proteome</keyword>
<name>A0ACA9M1L5_9GLOM</name>
<dbReference type="EMBL" id="CAJVPW010006081">
    <property type="protein sequence ID" value="CAG8564432.1"/>
    <property type="molecule type" value="Genomic_DNA"/>
</dbReference>
<dbReference type="Proteomes" id="UP000789366">
    <property type="component" value="Unassembled WGS sequence"/>
</dbReference>
<sequence>MTGYFNETSHENWSLDGLAEWCAINISCDKKKLLDSMKKAIQDAINNSISEASKLIANSMHAKLEETHYRTVSRLGVELLSWKSTKNKCNYFKYLQDLNEIKVKETIQLAQIKSHETVQLAEIKSKNLQEHTVTVVNFHKNIANDLTTADRKRKGSIPSKDEELTPAESFKRRACSYNSDNESEEKDEFEKDFSFDEWIDTTCSGKRWCLNNGEKIRDTLIKITRQKIEEIKQLGKVDGKIMSVIRLGLSSIIDLSSEFDGGMHTWFGDEWEGLKAKVSEKISFEVKNFEENILFDIIKIEKLCVSYRYWDARSYLLDKLKERPDDDKHRQVLKIYYFLIDMLLENPYSFINKEGEKKNLTEIEYIMKVSGPILDIIFSNNYDILYLKWGETIPTPTVNRKIDLRILSIDNNVDLSHSEFARKATPVKIIKDRSKCIRTNKCILDTYLMHNLPEEAIENSTFYGLQSAGLEGQIFGIDLLDDGLYFSLEGPAYRFPTQLNDINVLRNSLEILYFFRENAINKAKHLSHDNNNITKILHSGRTTTKPEHRKINFIKKTYFTPKESISNEIKTMYKTE</sequence>
<proteinExistence type="predicted"/>
<reference evidence="1" key="1">
    <citation type="submission" date="2021-06" db="EMBL/GenBank/DDBJ databases">
        <authorList>
            <person name="Kallberg Y."/>
            <person name="Tangrot J."/>
            <person name="Rosling A."/>
        </authorList>
    </citation>
    <scope>NUCLEOTIDE SEQUENCE</scope>
    <source>
        <strain evidence="1">28 12/20/2015</strain>
    </source>
</reference>
<protein>
    <submittedName>
        <fullName evidence="1">6945_t:CDS:1</fullName>
    </submittedName>
</protein>
<accession>A0ACA9M1L5</accession>
<evidence type="ECO:0000313" key="1">
    <source>
        <dbReference type="EMBL" id="CAG8564432.1"/>
    </source>
</evidence>
<comment type="caution">
    <text evidence="1">The sequence shown here is derived from an EMBL/GenBank/DDBJ whole genome shotgun (WGS) entry which is preliminary data.</text>
</comment>
<evidence type="ECO:0000313" key="2">
    <source>
        <dbReference type="Proteomes" id="UP000789366"/>
    </source>
</evidence>
<organism evidence="1 2">
    <name type="scientific">Cetraspora pellucida</name>
    <dbReference type="NCBI Taxonomy" id="1433469"/>
    <lineage>
        <taxon>Eukaryota</taxon>
        <taxon>Fungi</taxon>
        <taxon>Fungi incertae sedis</taxon>
        <taxon>Mucoromycota</taxon>
        <taxon>Glomeromycotina</taxon>
        <taxon>Glomeromycetes</taxon>
        <taxon>Diversisporales</taxon>
        <taxon>Gigasporaceae</taxon>
        <taxon>Cetraspora</taxon>
    </lineage>
</organism>
<gene>
    <name evidence="1" type="ORF">SPELUC_LOCUS5741</name>
</gene>